<evidence type="ECO:0000313" key="8">
    <source>
        <dbReference type="Proteomes" id="UP000002754"/>
    </source>
</evidence>
<keyword evidence="1" id="KW-0805">Transcription regulation</keyword>
<dbReference type="Proteomes" id="UP000002754">
    <property type="component" value="Unassembled WGS sequence"/>
</dbReference>
<dbReference type="PROSITE" id="PS50995">
    <property type="entry name" value="HTH_MARR_2"/>
    <property type="match status" value="1"/>
</dbReference>
<dbReference type="EMBL" id="JALP01000099">
    <property type="protein sequence ID" value="THG90972.1"/>
    <property type="molecule type" value="Genomic_DNA"/>
</dbReference>
<feature type="domain" description="HTH marR-type" evidence="5">
    <location>
        <begin position="1"/>
        <end position="137"/>
    </location>
</feature>
<name>A0A094WI03_ALKAL</name>
<evidence type="ECO:0000259" key="4">
    <source>
        <dbReference type="PROSITE" id="PS50987"/>
    </source>
</evidence>
<keyword evidence="8" id="KW-1185">Reference proteome</keyword>
<gene>
    <name evidence="7" type="ORF">AJ85_07850</name>
    <name evidence="6" type="ORF">BALCAV_0210490</name>
</gene>
<keyword evidence="3" id="KW-0804">Transcription</keyword>
<evidence type="ECO:0000313" key="7">
    <source>
        <dbReference type="EMBL" id="THG90972.1"/>
    </source>
</evidence>
<dbReference type="SMART" id="SM00347">
    <property type="entry name" value="HTH_MARR"/>
    <property type="match status" value="1"/>
</dbReference>
<dbReference type="eggNOG" id="COG1846">
    <property type="taxonomic scope" value="Bacteria"/>
</dbReference>
<dbReference type="Pfam" id="PF01047">
    <property type="entry name" value="MarR"/>
    <property type="match status" value="1"/>
</dbReference>
<evidence type="ECO:0000259" key="5">
    <source>
        <dbReference type="PROSITE" id="PS50995"/>
    </source>
</evidence>
<dbReference type="GO" id="GO:0003700">
    <property type="term" value="F:DNA-binding transcription factor activity"/>
    <property type="evidence" value="ECO:0007669"/>
    <property type="project" value="InterPro"/>
</dbReference>
<dbReference type="GO" id="GO:0003677">
    <property type="term" value="F:DNA binding"/>
    <property type="evidence" value="ECO:0007669"/>
    <property type="project" value="UniProtKB-KW"/>
</dbReference>
<proteinExistence type="predicted"/>
<evidence type="ECO:0000256" key="1">
    <source>
        <dbReference type="ARBA" id="ARBA00023015"/>
    </source>
</evidence>
<dbReference type="Gene3D" id="1.10.10.10">
    <property type="entry name" value="Winged helix-like DNA-binding domain superfamily/Winged helix DNA-binding domain"/>
    <property type="match status" value="1"/>
</dbReference>
<dbReference type="AlphaFoldDB" id="A0A094WI03"/>
<dbReference type="InterPro" id="IPR000835">
    <property type="entry name" value="HTH_MarR-typ"/>
</dbReference>
<dbReference type="SUPFAM" id="SSF46785">
    <property type="entry name" value="Winged helix' DNA-binding domain"/>
    <property type="match status" value="1"/>
</dbReference>
<protein>
    <submittedName>
        <fullName evidence="6">MarR family transcriptional regulator</fullName>
    </submittedName>
</protein>
<accession>A0A094WI03</accession>
<dbReference type="RefSeq" id="WP_003324118.1">
    <property type="nucleotide sequence ID" value="NZ_ALPT02000030.1"/>
</dbReference>
<dbReference type="InterPro" id="IPR001845">
    <property type="entry name" value="HTH_ArsR_DNA-bd_dom"/>
</dbReference>
<evidence type="ECO:0000256" key="2">
    <source>
        <dbReference type="ARBA" id="ARBA00023125"/>
    </source>
</evidence>
<evidence type="ECO:0000313" key="6">
    <source>
        <dbReference type="EMBL" id="KGA97419.1"/>
    </source>
</evidence>
<dbReference type="InterPro" id="IPR036390">
    <property type="entry name" value="WH_DNA-bd_sf"/>
</dbReference>
<evidence type="ECO:0000256" key="3">
    <source>
        <dbReference type="ARBA" id="ARBA00023163"/>
    </source>
</evidence>
<evidence type="ECO:0000313" key="9">
    <source>
        <dbReference type="Proteomes" id="UP000297014"/>
    </source>
</evidence>
<feature type="domain" description="HTH arsR-type" evidence="4">
    <location>
        <begin position="19"/>
        <end position="113"/>
    </location>
</feature>
<dbReference type="EMBL" id="ALPT02000030">
    <property type="protein sequence ID" value="KGA97419.1"/>
    <property type="molecule type" value="Genomic_DNA"/>
</dbReference>
<sequence>MFRKQRLPLLLWFRLARIYNKSNRMSSKYLSQWNLTVSQLDLLAQIGVHQPIAQKDLAEKLFVTKGNITHSLRILENAGFVSRKQEWRTKYIQLTDKGERLYEEVVPKQEEKQAQIFSSLTKEEQKTLLELLKKVEKNQLNRSD</sequence>
<dbReference type="PROSITE" id="PS50987">
    <property type="entry name" value="HTH_ARSR_2"/>
    <property type="match status" value="1"/>
</dbReference>
<organism evidence="6 8">
    <name type="scientific">Alkalihalobacillus alcalophilus ATCC 27647 = CGMCC 1.3604</name>
    <dbReference type="NCBI Taxonomy" id="1218173"/>
    <lineage>
        <taxon>Bacteria</taxon>
        <taxon>Bacillati</taxon>
        <taxon>Bacillota</taxon>
        <taxon>Bacilli</taxon>
        <taxon>Bacillales</taxon>
        <taxon>Bacillaceae</taxon>
        <taxon>Alkalihalobacillus</taxon>
    </lineage>
</organism>
<dbReference type="PANTHER" id="PTHR42756">
    <property type="entry name" value="TRANSCRIPTIONAL REGULATOR, MARR"/>
    <property type="match status" value="1"/>
</dbReference>
<keyword evidence="2" id="KW-0238">DNA-binding</keyword>
<dbReference type="CDD" id="cd00090">
    <property type="entry name" value="HTH_ARSR"/>
    <property type="match status" value="1"/>
</dbReference>
<comment type="caution">
    <text evidence="6">The sequence shown here is derived from an EMBL/GenBank/DDBJ whole genome shotgun (WGS) entry which is preliminary data.</text>
</comment>
<dbReference type="InterPro" id="IPR011991">
    <property type="entry name" value="ArsR-like_HTH"/>
</dbReference>
<dbReference type="OrthoDB" id="158803at2"/>
<dbReference type="PANTHER" id="PTHR42756:SF1">
    <property type="entry name" value="TRANSCRIPTIONAL REPRESSOR OF EMRAB OPERON"/>
    <property type="match status" value="1"/>
</dbReference>
<dbReference type="Proteomes" id="UP000297014">
    <property type="component" value="Unassembled WGS sequence"/>
</dbReference>
<dbReference type="InterPro" id="IPR036388">
    <property type="entry name" value="WH-like_DNA-bd_sf"/>
</dbReference>
<reference evidence="6 8" key="1">
    <citation type="journal article" date="2014" name="Genome Announc.">
        <title>Draft Genome Sequence of Bacillus alcalophilus AV1934, a Classic Alkaliphile Isolated from Human Feces in 1934.</title>
        <authorList>
            <person name="Attie O."/>
            <person name="Jayaprakash A."/>
            <person name="Shah H."/>
            <person name="Paulsen I.T."/>
            <person name="Morino M."/>
            <person name="Takahashi Y."/>
            <person name="Narumi I."/>
            <person name="Sachidanandam R."/>
            <person name="Satoh K."/>
            <person name="Ito M."/>
            <person name="Krulwich T.A."/>
        </authorList>
    </citation>
    <scope>NUCLEOTIDE SEQUENCE [LARGE SCALE GENOMIC DNA]</scope>
    <source>
        <strain evidence="6 8">AV1934</strain>
    </source>
</reference>
<dbReference type="STRING" id="1218173.BALCAV_0210490"/>
<dbReference type="PRINTS" id="PR00598">
    <property type="entry name" value="HTHMARR"/>
</dbReference>
<reference evidence="7 9" key="2">
    <citation type="submission" date="2014-01" db="EMBL/GenBank/DDBJ databases">
        <title>Draft genome sequencing of Bacillus alcalophilus CGMCC 1.3604.</title>
        <authorList>
            <person name="Yang J."/>
            <person name="Diao L."/>
            <person name="Yang S."/>
        </authorList>
    </citation>
    <scope>NUCLEOTIDE SEQUENCE [LARGE SCALE GENOMIC DNA]</scope>
    <source>
        <strain evidence="7 9">CGMCC 1.3604</strain>
    </source>
</reference>